<evidence type="ECO:0000313" key="2">
    <source>
        <dbReference type="Proteomes" id="UP001060215"/>
    </source>
</evidence>
<reference evidence="1 2" key="1">
    <citation type="journal article" date="2022" name="Plant J.">
        <title>Chromosome-level genome of Camellia lanceoleosa provides a valuable resource for understanding genome evolution and self-incompatibility.</title>
        <authorList>
            <person name="Gong W."/>
            <person name="Xiao S."/>
            <person name="Wang L."/>
            <person name="Liao Z."/>
            <person name="Chang Y."/>
            <person name="Mo W."/>
            <person name="Hu G."/>
            <person name="Li W."/>
            <person name="Zhao G."/>
            <person name="Zhu H."/>
            <person name="Hu X."/>
            <person name="Ji K."/>
            <person name="Xiang X."/>
            <person name="Song Q."/>
            <person name="Yuan D."/>
            <person name="Jin S."/>
            <person name="Zhang L."/>
        </authorList>
    </citation>
    <scope>NUCLEOTIDE SEQUENCE [LARGE SCALE GENOMIC DNA]</scope>
    <source>
        <strain evidence="1">SQ_2022a</strain>
    </source>
</reference>
<organism evidence="1 2">
    <name type="scientific">Camellia lanceoleosa</name>
    <dbReference type="NCBI Taxonomy" id="1840588"/>
    <lineage>
        <taxon>Eukaryota</taxon>
        <taxon>Viridiplantae</taxon>
        <taxon>Streptophyta</taxon>
        <taxon>Embryophyta</taxon>
        <taxon>Tracheophyta</taxon>
        <taxon>Spermatophyta</taxon>
        <taxon>Magnoliopsida</taxon>
        <taxon>eudicotyledons</taxon>
        <taxon>Gunneridae</taxon>
        <taxon>Pentapetalae</taxon>
        <taxon>asterids</taxon>
        <taxon>Ericales</taxon>
        <taxon>Theaceae</taxon>
        <taxon>Camellia</taxon>
    </lineage>
</organism>
<evidence type="ECO:0000313" key="1">
    <source>
        <dbReference type="EMBL" id="KAI8016740.1"/>
    </source>
</evidence>
<accession>A0ACC0HWB2</accession>
<dbReference type="EMBL" id="CM045761">
    <property type="protein sequence ID" value="KAI8016740.1"/>
    <property type="molecule type" value="Genomic_DNA"/>
</dbReference>
<proteinExistence type="predicted"/>
<gene>
    <name evidence="1" type="ORF">LOK49_LG05G00630</name>
</gene>
<keyword evidence="2" id="KW-1185">Reference proteome</keyword>
<protein>
    <submittedName>
        <fullName evidence="1">Uncharacterized protein</fullName>
    </submittedName>
</protein>
<dbReference type="Proteomes" id="UP001060215">
    <property type="component" value="Chromosome 4"/>
</dbReference>
<name>A0ACC0HWB2_9ERIC</name>
<sequence length="453" mass="49930">MWQVMLAAAVAGSGFFAKRFLNTTTTNSDDPNIEADTKCDQSKELQQKQQQQHLTTPPSKPQLAIPLAFQSCNDCKSESETQSSTAVGDGSIFMFSSPVSKGETGSRFGSKKSGGNREGFKTSGFEKVERKCGGFDQSKSGKKFAVCLKKRRTSKNSPGKCESCSSKDNSTFSWGLGVGIMCMMSAGKAEISRLNTAVDETTKVVQELKTEFSRRKSSRNLQVSSSKTEISTSPYKTRGKHTEPIPQSSTENRDNVQDSGVFVTEEGECASSVLTEEPQQEVLEMDRLEAELESELQKLPWCSTEASGFEGKISDICENEDASFEGFYKPDGQTSDSCKLSGVLPSELDQKLCHLLIEQQESQIVGLESELHWAQSKLHEKEAELQALKDCVKSLTEFSLATASDEESEAQKEEEKIIDHGDYDNKMGPESKRSVVVGMKRSMDFEPYSCDMK</sequence>
<comment type="caution">
    <text evidence="1">The sequence shown here is derived from an EMBL/GenBank/DDBJ whole genome shotgun (WGS) entry which is preliminary data.</text>
</comment>